<reference evidence="1 2" key="1">
    <citation type="journal article" date="2021" name="Commun. Biol.">
        <title>The genome of Shorea leprosula (Dipterocarpaceae) highlights the ecological relevance of drought in aseasonal tropical rainforests.</title>
        <authorList>
            <person name="Ng K.K.S."/>
            <person name="Kobayashi M.J."/>
            <person name="Fawcett J.A."/>
            <person name="Hatakeyama M."/>
            <person name="Paape T."/>
            <person name="Ng C.H."/>
            <person name="Ang C.C."/>
            <person name="Tnah L.H."/>
            <person name="Lee C.T."/>
            <person name="Nishiyama T."/>
            <person name="Sese J."/>
            <person name="O'Brien M.J."/>
            <person name="Copetti D."/>
            <person name="Mohd Noor M.I."/>
            <person name="Ong R.C."/>
            <person name="Putra M."/>
            <person name="Sireger I.Z."/>
            <person name="Indrioko S."/>
            <person name="Kosugi Y."/>
            <person name="Izuno A."/>
            <person name="Isagi Y."/>
            <person name="Lee S.L."/>
            <person name="Shimizu K.K."/>
        </authorList>
    </citation>
    <scope>NUCLEOTIDE SEQUENCE [LARGE SCALE GENOMIC DNA]</scope>
    <source>
        <strain evidence="1">214</strain>
    </source>
</reference>
<keyword evidence="2" id="KW-1185">Reference proteome</keyword>
<accession>A0AAV5MV63</accession>
<sequence>MLTEDVGSGLVLHCMVLMVMEKWPNLSGGGNYNGK</sequence>
<proteinExistence type="predicted"/>
<comment type="caution">
    <text evidence="1">The sequence shown here is derived from an EMBL/GenBank/DDBJ whole genome shotgun (WGS) entry which is preliminary data.</text>
</comment>
<evidence type="ECO:0000313" key="2">
    <source>
        <dbReference type="Proteomes" id="UP001054252"/>
    </source>
</evidence>
<dbReference type="EMBL" id="BPVZ01001442">
    <property type="protein sequence ID" value="GKV53497.1"/>
    <property type="molecule type" value="Genomic_DNA"/>
</dbReference>
<dbReference type="AlphaFoldDB" id="A0AAV5MV63"/>
<dbReference type="Proteomes" id="UP001054252">
    <property type="component" value="Unassembled WGS sequence"/>
</dbReference>
<protein>
    <submittedName>
        <fullName evidence="1">Uncharacterized protein</fullName>
    </submittedName>
</protein>
<organism evidence="1 2">
    <name type="scientific">Rubroshorea leprosula</name>
    <dbReference type="NCBI Taxonomy" id="152421"/>
    <lineage>
        <taxon>Eukaryota</taxon>
        <taxon>Viridiplantae</taxon>
        <taxon>Streptophyta</taxon>
        <taxon>Embryophyta</taxon>
        <taxon>Tracheophyta</taxon>
        <taxon>Spermatophyta</taxon>
        <taxon>Magnoliopsida</taxon>
        <taxon>eudicotyledons</taxon>
        <taxon>Gunneridae</taxon>
        <taxon>Pentapetalae</taxon>
        <taxon>rosids</taxon>
        <taxon>malvids</taxon>
        <taxon>Malvales</taxon>
        <taxon>Dipterocarpaceae</taxon>
        <taxon>Rubroshorea</taxon>
    </lineage>
</organism>
<name>A0AAV5MV63_9ROSI</name>
<feature type="non-terminal residue" evidence="1">
    <location>
        <position position="35"/>
    </location>
</feature>
<evidence type="ECO:0000313" key="1">
    <source>
        <dbReference type="EMBL" id="GKV53497.1"/>
    </source>
</evidence>
<gene>
    <name evidence="1" type="ORF">SLEP1_g60018</name>
</gene>